<evidence type="ECO:0000256" key="2">
    <source>
        <dbReference type="SAM" id="MobiDB-lite"/>
    </source>
</evidence>
<keyword evidence="3" id="KW-0472">Membrane</keyword>
<sequence length="124" mass="14062">MSLALVQRASSRNVTHSHRQMTACRRPYSSENAGSKSRSVHAQWYAEMLPGMVPIALLGSVVYVGFRFLQASLSHERYLDETRARVQELEKEVVMLREQQVRGDVEPSVPQSAGGEKSKRRGWF</sequence>
<keyword evidence="5" id="KW-1185">Reference proteome</keyword>
<feature type="coiled-coil region" evidence="1">
    <location>
        <begin position="72"/>
        <end position="99"/>
    </location>
</feature>
<dbReference type="InParanoid" id="K5X9U8"/>
<dbReference type="HOGENOM" id="CLU_152123_0_0_1"/>
<feature type="region of interest" description="Disordered" evidence="2">
    <location>
        <begin position="100"/>
        <end position="124"/>
    </location>
</feature>
<feature type="region of interest" description="Disordered" evidence="2">
    <location>
        <begin position="1"/>
        <end position="34"/>
    </location>
</feature>
<dbReference type="KEGG" id="pco:PHACADRAFT_250344"/>
<accession>K5X9U8</accession>
<dbReference type="Proteomes" id="UP000008370">
    <property type="component" value="Unassembled WGS sequence"/>
</dbReference>
<evidence type="ECO:0000256" key="1">
    <source>
        <dbReference type="SAM" id="Coils"/>
    </source>
</evidence>
<keyword evidence="3" id="KW-0812">Transmembrane</keyword>
<dbReference type="OrthoDB" id="3359404at2759"/>
<dbReference type="RefSeq" id="XP_007392245.1">
    <property type="nucleotide sequence ID" value="XM_007392183.1"/>
</dbReference>
<evidence type="ECO:0000256" key="3">
    <source>
        <dbReference type="SAM" id="Phobius"/>
    </source>
</evidence>
<proteinExistence type="predicted"/>
<dbReference type="GeneID" id="18914900"/>
<name>K5X9U8_PHACS</name>
<gene>
    <name evidence="4" type="ORF">PHACADRAFT_250344</name>
</gene>
<dbReference type="EMBL" id="JH930469">
    <property type="protein sequence ID" value="EKM59687.1"/>
    <property type="molecule type" value="Genomic_DNA"/>
</dbReference>
<keyword evidence="3" id="KW-1133">Transmembrane helix</keyword>
<organism evidence="4 5">
    <name type="scientific">Phanerochaete carnosa (strain HHB-10118-sp)</name>
    <name type="common">White-rot fungus</name>
    <name type="synonym">Peniophora carnosa</name>
    <dbReference type="NCBI Taxonomy" id="650164"/>
    <lineage>
        <taxon>Eukaryota</taxon>
        <taxon>Fungi</taxon>
        <taxon>Dikarya</taxon>
        <taxon>Basidiomycota</taxon>
        <taxon>Agaricomycotina</taxon>
        <taxon>Agaricomycetes</taxon>
        <taxon>Polyporales</taxon>
        <taxon>Phanerochaetaceae</taxon>
        <taxon>Phanerochaete</taxon>
    </lineage>
</organism>
<protein>
    <submittedName>
        <fullName evidence="4">Uncharacterized protein</fullName>
    </submittedName>
</protein>
<evidence type="ECO:0000313" key="4">
    <source>
        <dbReference type="EMBL" id="EKM59687.1"/>
    </source>
</evidence>
<feature type="transmembrane region" description="Helical" evidence="3">
    <location>
        <begin position="48"/>
        <end position="69"/>
    </location>
</feature>
<evidence type="ECO:0000313" key="5">
    <source>
        <dbReference type="Proteomes" id="UP000008370"/>
    </source>
</evidence>
<reference evidence="4 5" key="1">
    <citation type="journal article" date="2012" name="BMC Genomics">
        <title>Comparative genomics of the white-rot fungi, Phanerochaete carnosa and P. chrysosporium, to elucidate the genetic basis of the distinct wood types they colonize.</title>
        <authorList>
            <person name="Suzuki H."/>
            <person name="MacDonald J."/>
            <person name="Syed K."/>
            <person name="Salamov A."/>
            <person name="Hori C."/>
            <person name="Aerts A."/>
            <person name="Henrissat B."/>
            <person name="Wiebenga A."/>
            <person name="vanKuyk P.A."/>
            <person name="Barry K."/>
            <person name="Lindquist E."/>
            <person name="LaButti K."/>
            <person name="Lapidus A."/>
            <person name="Lucas S."/>
            <person name="Coutinho P."/>
            <person name="Gong Y."/>
            <person name="Samejima M."/>
            <person name="Mahadevan R."/>
            <person name="Abou-Zaid M."/>
            <person name="de Vries R.P."/>
            <person name="Igarashi K."/>
            <person name="Yadav J.S."/>
            <person name="Grigoriev I.V."/>
            <person name="Master E.R."/>
        </authorList>
    </citation>
    <scope>NUCLEOTIDE SEQUENCE [LARGE SCALE GENOMIC DNA]</scope>
    <source>
        <strain evidence="4 5">HHB-10118-sp</strain>
    </source>
</reference>
<keyword evidence="1" id="KW-0175">Coiled coil</keyword>
<dbReference type="AlphaFoldDB" id="K5X9U8"/>